<name>A0A8J3L5M2_9ACTN</name>
<reference evidence="1" key="1">
    <citation type="submission" date="2021-01" db="EMBL/GenBank/DDBJ databases">
        <title>Whole genome shotgun sequence of Catellatospora methionotrophica NBRC 14553.</title>
        <authorList>
            <person name="Komaki H."/>
            <person name="Tamura T."/>
        </authorList>
    </citation>
    <scope>NUCLEOTIDE SEQUENCE</scope>
    <source>
        <strain evidence="1">NBRC 14553</strain>
    </source>
</reference>
<dbReference type="AlphaFoldDB" id="A0A8J3L5M2"/>
<organism evidence="1 2">
    <name type="scientific">Catellatospora methionotrophica</name>
    <dbReference type="NCBI Taxonomy" id="121620"/>
    <lineage>
        <taxon>Bacteria</taxon>
        <taxon>Bacillati</taxon>
        <taxon>Actinomycetota</taxon>
        <taxon>Actinomycetes</taxon>
        <taxon>Micromonosporales</taxon>
        <taxon>Micromonosporaceae</taxon>
        <taxon>Catellatospora</taxon>
    </lineage>
</organism>
<dbReference type="EMBL" id="BONJ01000001">
    <property type="protein sequence ID" value="GIG11969.1"/>
    <property type="molecule type" value="Genomic_DNA"/>
</dbReference>
<keyword evidence="2" id="KW-1185">Reference proteome</keyword>
<evidence type="ECO:0000313" key="2">
    <source>
        <dbReference type="Proteomes" id="UP000660339"/>
    </source>
</evidence>
<sequence>MFAKQPRISAALSGCMIILSVIGPDRSGLPLLIRPGVEVRWGAGPRVVGRTAPGNPFFRRVGGRDGLRAGSARDRANRGVRCSDQRKVDRGRFQERLCGVAVRRCLA</sequence>
<proteinExistence type="predicted"/>
<dbReference type="Proteomes" id="UP000660339">
    <property type="component" value="Unassembled WGS sequence"/>
</dbReference>
<accession>A0A8J3L5M2</accession>
<protein>
    <submittedName>
        <fullName evidence="1">Uncharacterized protein</fullName>
    </submittedName>
</protein>
<gene>
    <name evidence="1" type="ORF">Cme02nite_03010</name>
</gene>
<evidence type="ECO:0000313" key="1">
    <source>
        <dbReference type="EMBL" id="GIG11969.1"/>
    </source>
</evidence>
<comment type="caution">
    <text evidence="1">The sequence shown here is derived from an EMBL/GenBank/DDBJ whole genome shotgun (WGS) entry which is preliminary data.</text>
</comment>